<dbReference type="InterPro" id="IPR011817">
    <property type="entry name" value="Uridylate_kinase"/>
</dbReference>
<protein>
    <recommendedName>
        <fullName evidence="5">Uridylate kinase</fullName>
        <ecNumber evidence="4">2.7.4.22</ecNumber>
    </recommendedName>
    <alternativeName>
        <fullName evidence="12">Uridine monophosphate kinase</fullName>
    </alternativeName>
</protein>
<reference evidence="16" key="1">
    <citation type="submission" date="2015-10" db="EMBL/GenBank/DDBJ databases">
        <title>Niche specialization of a soil ammonia-oxidizing archaeon, Candidatus Nitrosocosmicus oleophilus.</title>
        <authorList>
            <person name="Jung M.-Y."/>
            <person name="Rhee S.-K."/>
        </authorList>
    </citation>
    <scope>NUCLEOTIDE SEQUENCE [LARGE SCALE GENOMIC DNA]</scope>
    <source>
        <strain evidence="16">MY3</strain>
    </source>
</reference>
<dbReference type="GO" id="GO:0033862">
    <property type="term" value="F:UMP kinase activity"/>
    <property type="evidence" value="ECO:0007669"/>
    <property type="project" value="UniProtKB-EC"/>
</dbReference>
<evidence type="ECO:0000256" key="7">
    <source>
        <dbReference type="ARBA" id="ARBA00022679"/>
    </source>
</evidence>
<evidence type="ECO:0000256" key="8">
    <source>
        <dbReference type="ARBA" id="ARBA00022741"/>
    </source>
</evidence>
<dbReference type="GO" id="GO:0006225">
    <property type="term" value="P:UDP biosynthetic process"/>
    <property type="evidence" value="ECO:0007669"/>
    <property type="project" value="TreeGrafter"/>
</dbReference>
<evidence type="ECO:0000259" key="14">
    <source>
        <dbReference type="Pfam" id="PF00696"/>
    </source>
</evidence>
<dbReference type="NCBIfam" id="TIGR02076">
    <property type="entry name" value="pyrH_arch"/>
    <property type="match status" value="1"/>
</dbReference>
<evidence type="ECO:0000313" key="15">
    <source>
        <dbReference type="EMBL" id="ALI36849.1"/>
    </source>
</evidence>
<keyword evidence="11" id="KW-0665">Pyrimidine biosynthesis</keyword>
<feature type="domain" description="Aspartate/glutamate/uridylate kinase" evidence="14">
    <location>
        <begin position="5"/>
        <end position="204"/>
    </location>
</feature>
<evidence type="ECO:0000313" key="16">
    <source>
        <dbReference type="Proteomes" id="UP000058925"/>
    </source>
</evidence>
<organism evidence="15 16">
    <name type="scientific">Candidatus Nitrosocosmicus oleophilus</name>
    <dbReference type="NCBI Taxonomy" id="1353260"/>
    <lineage>
        <taxon>Archaea</taxon>
        <taxon>Nitrososphaerota</taxon>
        <taxon>Nitrososphaeria</taxon>
        <taxon>Nitrososphaerales</taxon>
        <taxon>Nitrososphaeraceae</taxon>
        <taxon>Candidatus Nitrosocosmicus</taxon>
    </lineage>
</organism>
<evidence type="ECO:0000256" key="13">
    <source>
        <dbReference type="ARBA" id="ARBA00047767"/>
    </source>
</evidence>
<dbReference type="Gene3D" id="3.40.1160.10">
    <property type="entry name" value="Acetylglutamate kinase-like"/>
    <property type="match status" value="1"/>
</dbReference>
<dbReference type="InterPro" id="IPR001048">
    <property type="entry name" value="Asp/Glu/Uridylate_kinase"/>
</dbReference>
<evidence type="ECO:0000256" key="6">
    <source>
        <dbReference type="ARBA" id="ARBA00022490"/>
    </source>
</evidence>
<evidence type="ECO:0000256" key="3">
    <source>
        <dbReference type="ARBA" id="ARBA00007614"/>
    </source>
</evidence>
<evidence type="ECO:0000256" key="4">
    <source>
        <dbReference type="ARBA" id="ARBA00012899"/>
    </source>
</evidence>
<keyword evidence="8" id="KW-0547">Nucleotide-binding</keyword>
<keyword evidence="7 15" id="KW-0808">Transferase</keyword>
<dbReference type="UniPathway" id="UPA00159">
    <property type="reaction ID" value="UER00275"/>
</dbReference>
<accession>A0A654M358</accession>
<evidence type="ECO:0000256" key="10">
    <source>
        <dbReference type="ARBA" id="ARBA00022840"/>
    </source>
</evidence>
<comment type="similarity">
    <text evidence="3">Belongs to the UMP kinase family.</text>
</comment>
<dbReference type="Proteomes" id="UP000058925">
    <property type="component" value="Chromosome"/>
</dbReference>
<dbReference type="GO" id="GO:0044210">
    <property type="term" value="P:'de novo' CTP biosynthetic process"/>
    <property type="evidence" value="ECO:0007669"/>
    <property type="project" value="UniProtKB-UniPathway"/>
</dbReference>
<dbReference type="GO" id="GO:0005524">
    <property type="term" value="F:ATP binding"/>
    <property type="evidence" value="ECO:0007669"/>
    <property type="project" value="UniProtKB-KW"/>
</dbReference>
<dbReference type="GO" id="GO:0005737">
    <property type="term" value="C:cytoplasm"/>
    <property type="evidence" value="ECO:0007669"/>
    <property type="project" value="UniProtKB-SubCell"/>
</dbReference>
<evidence type="ECO:0000256" key="12">
    <source>
        <dbReference type="ARBA" id="ARBA00032092"/>
    </source>
</evidence>
<dbReference type="RefSeq" id="WP_196816044.1">
    <property type="nucleotide sequence ID" value="NZ_CP012850.1"/>
</dbReference>
<dbReference type="EMBL" id="CP012850">
    <property type="protein sequence ID" value="ALI36849.1"/>
    <property type="molecule type" value="Genomic_DNA"/>
</dbReference>
<dbReference type="Pfam" id="PF00696">
    <property type="entry name" value="AA_kinase"/>
    <property type="match status" value="1"/>
</dbReference>
<keyword evidence="9 15" id="KW-0418">Kinase</keyword>
<dbReference type="PIRSF" id="PIRSF005650">
    <property type="entry name" value="Uridylate_kin"/>
    <property type="match status" value="1"/>
</dbReference>
<comment type="catalytic activity">
    <reaction evidence="13">
        <text>UMP + ATP = UDP + ADP</text>
        <dbReference type="Rhea" id="RHEA:24400"/>
        <dbReference type="ChEBI" id="CHEBI:30616"/>
        <dbReference type="ChEBI" id="CHEBI:57865"/>
        <dbReference type="ChEBI" id="CHEBI:58223"/>
        <dbReference type="ChEBI" id="CHEBI:456216"/>
        <dbReference type="EC" id="2.7.4.22"/>
    </reaction>
</comment>
<evidence type="ECO:0000256" key="1">
    <source>
        <dbReference type="ARBA" id="ARBA00004496"/>
    </source>
</evidence>
<name>A0A654M358_9ARCH</name>
<dbReference type="GeneID" id="60422587"/>
<dbReference type="SUPFAM" id="SSF53633">
    <property type="entry name" value="Carbamate kinase-like"/>
    <property type="match status" value="1"/>
</dbReference>
<comment type="pathway">
    <text evidence="2">Pyrimidine metabolism; CTP biosynthesis via de novo pathway; UDP from UMP (UMPK route): step 1/1.</text>
</comment>
<dbReference type="AlphaFoldDB" id="A0A654M358"/>
<sequence>MIKPRIVIKLSGSLFNFDTNSVQLNDYIQLIKKISNVYQPVIITGGGKIARFYINLSRSLGMDESGLDLIGIQVSHLNARLLISGLRENCYPLPPRNLEEISVALLSGLVIITGGIYPGQSTNATSALIAERIGATKFYNATDVDGIYDSDPRANPAANKYDKINVQDCVSILKSEKSMAGTYDLMDLISLKVIERSNLPTVVFKSTVDNIEKLVLDNVKMGTEITI</sequence>
<keyword evidence="16" id="KW-1185">Reference proteome</keyword>
<dbReference type="InterPro" id="IPR036393">
    <property type="entry name" value="AceGlu_kinase-like_sf"/>
</dbReference>
<gene>
    <name evidence="15" type="primary">pyrH</name>
    <name evidence="15" type="ORF">NMY3_02658</name>
</gene>
<dbReference type="OrthoDB" id="372251at2157"/>
<dbReference type="EC" id="2.7.4.22" evidence="4"/>
<dbReference type="PANTHER" id="PTHR42833:SF4">
    <property type="entry name" value="URIDYLATE KINASE PUMPKIN, CHLOROPLASTIC"/>
    <property type="match status" value="1"/>
</dbReference>
<proteinExistence type="inferred from homology"/>
<evidence type="ECO:0000256" key="2">
    <source>
        <dbReference type="ARBA" id="ARBA00004791"/>
    </source>
</evidence>
<evidence type="ECO:0000256" key="9">
    <source>
        <dbReference type="ARBA" id="ARBA00022777"/>
    </source>
</evidence>
<keyword evidence="10" id="KW-0067">ATP-binding</keyword>
<evidence type="ECO:0000256" key="11">
    <source>
        <dbReference type="ARBA" id="ARBA00022975"/>
    </source>
</evidence>
<keyword evidence="6" id="KW-0963">Cytoplasm</keyword>
<evidence type="ECO:0000256" key="5">
    <source>
        <dbReference type="ARBA" id="ARBA00016403"/>
    </source>
</evidence>
<dbReference type="KEGG" id="taa:NMY3_02658"/>
<dbReference type="InterPro" id="IPR011818">
    <property type="entry name" value="Uridylate_kinase_arch/spir"/>
</dbReference>
<comment type="subcellular location">
    <subcellularLocation>
        <location evidence="1">Cytoplasm</location>
    </subcellularLocation>
</comment>
<dbReference type="PANTHER" id="PTHR42833">
    <property type="entry name" value="URIDYLATE KINASE"/>
    <property type="match status" value="1"/>
</dbReference>